<evidence type="ECO:0000313" key="4">
    <source>
        <dbReference type="Proteomes" id="UP000827092"/>
    </source>
</evidence>
<dbReference type="PANTHER" id="PTHR43544">
    <property type="entry name" value="SHORT-CHAIN DEHYDROGENASE/REDUCTASE"/>
    <property type="match status" value="1"/>
</dbReference>
<dbReference type="AlphaFoldDB" id="A0AAV6VKN2"/>
<evidence type="ECO:0000313" key="3">
    <source>
        <dbReference type="EMBL" id="KAG8197370.1"/>
    </source>
</evidence>
<keyword evidence="1" id="KW-0521">NADP</keyword>
<keyword evidence="2" id="KW-0560">Oxidoreductase</keyword>
<comment type="caution">
    <text evidence="3">The sequence shown here is derived from an EMBL/GenBank/DDBJ whole genome shotgun (WGS) entry which is preliminary data.</text>
</comment>
<dbReference type="EMBL" id="JAFNEN010000056">
    <property type="protein sequence ID" value="KAG8197370.1"/>
    <property type="molecule type" value="Genomic_DNA"/>
</dbReference>
<dbReference type="InterPro" id="IPR002347">
    <property type="entry name" value="SDR_fam"/>
</dbReference>
<dbReference type="Proteomes" id="UP000827092">
    <property type="component" value="Unassembled WGS sequence"/>
</dbReference>
<dbReference type="PANTHER" id="PTHR43544:SF7">
    <property type="entry name" value="NADB-LER2"/>
    <property type="match status" value="1"/>
</dbReference>
<gene>
    <name evidence="3" type="ORF">JTE90_013496</name>
</gene>
<dbReference type="GO" id="GO:0016491">
    <property type="term" value="F:oxidoreductase activity"/>
    <property type="evidence" value="ECO:0007669"/>
    <property type="project" value="UniProtKB-KW"/>
</dbReference>
<dbReference type="PRINTS" id="PR00081">
    <property type="entry name" value="GDHRDH"/>
</dbReference>
<dbReference type="CDD" id="cd05325">
    <property type="entry name" value="carb_red_sniffer_like_SDR_c"/>
    <property type="match status" value="1"/>
</dbReference>
<dbReference type="InterPro" id="IPR036291">
    <property type="entry name" value="NAD(P)-bd_dom_sf"/>
</dbReference>
<dbReference type="Pfam" id="PF00106">
    <property type="entry name" value="adh_short"/>
    <property type="match status" value="1"/>
</dbReference>
<dbReference type="SUPFAM" id="SSF51735">
    <property type="entry name" value="NAD(P)-binding Rossmann-fold domains"/>
    <property type="match status" value="1"/>
</dbReference>
<keyword evidence="4" id="KW-1185">Reference proteome</keyword>
<evidence type="ECO:0000256" key="1">
    <source>
        <dbReference type="ARBA" id="ARBA00022857"/>
    </source>
</evidence>
<proteinExistence type="predicted"/>
<evidence type="ECO:0000256" key="2">
    <source>
        <dbReference type="ARBA" id="ARBA00023002"/>
    </source>
</evidence>
<organism evidence="3 4">
    <name type="scientific">Oedothorax gibbosus</name>
    <dbReference type="NCBI Taxonomy" id="931172"/>
    <lineage>
        <taxon>Eukaryota</taxon>
        <taxon>Metazoa</taxon>
        <taxon>Ecdysozoa</taxon>
        <taxon>Arthropoda</taxon>
        <taxon>Chelicerata</taxon>
        <taxon>Arachnida</taxon>
        <taxon>Araneae</taxon>
        <taxon>Araneomorphae</taxon>
        <taxon>Entelegynae</taxon>
        <taxon>Araneoidea</taxon>
        <taxon>Linyphiidae</taxon>
        <taxon>Erigoninae</taxon>
        <taxon>Oedothorax</taxon>
    </lineage>
</organism>
<dbReference type="Gene3D" id="3.40.50.720">
    <property type="entry name" value="NAD(P)-binding Rossmann-like Domain"/>
    <property type="match status" value="1"/>
</dbReference>
<reference evidence="3 4" key="1">
    <citation type="journal article" date="2022" name="Nat. Ecol. Evol.">
        <title>A masculinizing supergene underlies an exaggerated male reproductive morph in a spider.</title>
        <authorList>
            <person name="Hendrickx F."/>
            <person name="De Corte Z."/>
            <person name="Sonet G."/>
            <person name="Van Belleghem S.M."/>
            <person name="Kostlbacher S."/>
            <person name="Vangestel C."/>
        </authorList>
    </citation>
    <scope>NUCLEOTIDE SEQUENCE [LARGE SCALE GENOMIC DNA]</scope>
    <source>
        <strain evidence="3">W744_W776</strain>
    </source>
</reference>
<name>A0AAV6VKN2_9ARAC</name>
<accession>A0AAV6VKN2</accession>
<sequence length="259" mass="28134">MDLESVLVTGANRGIGLELVRQLVHSAAPPRFIFATHRTADCQQELEEIAKGAPDGVKLILVQMDVTSSSDISAARAKVEETLGEGLGLQLLVNNAGILLIQRRFPSTTEDNLKEQFATNTVAPVMIFKEMYPLLQKAAARRGERCLSVNRAAVLNISSFAGSIDKAWLPPRSWLASVGYRTSKAALNMSMRLISATVRDSGVLVVNMCPGWVKTTLGGEEIADLEPEESVKDILRTLPTLGDAHQGAFIDRHGKEIPF</sequence>
<evidence type="ECO:0008006" key="5">
    <source>
        <dbReference type="Google" id="ProtNLM"/>
    </source>
</evidence>
<dbReference type="InterPro" id="IPR051468">
    <property type="entry name" value="Fungal_SecMetab_SDRs"/>
</dbReference>
<protein>
    <recommendedName>
        <fullName evidence="5">C-factor</fullName>
    </recommendedName>
</protein>
<dbReference type="GO" id="GO:0005737">
    <property type="term" value="C:cytoplasm"/>
    <property type="evidence" value="ECO:0007669"/>
    <property type="project" value="TreeGrafter"/>
</dbReference>